<reference evidence="2 3" key="1">
    <citation type="submission" date="2019-03" db="EMBL/GenBank/DDBJ databases">
        <title>Draft genome sequences of novel Actinobacteria.</title>
        <authorList>
            <person name="Sahin N."/>
            <person name="Ay H."/>
            <person name="Saygin H."/>
        </authorList>
    </citation>
    <scope>NUCLEOTIDE SEQUENCE [LARGE SCALE GENOMIC DNA]</scope>
    <source>
        <strain evidence="2 3">KC310</strain>
    </source>
</reference>
<keyword evidence="3" id="KW-1185">Reference proteome</keyword>
<evidence type="ECO:0008006" key="4">
    <source>
        <dbReference type="Google" id="ProtNLM"/>
    </source>
</evidence>
<protein>
    <recommendedName>
        <fullName evidence="4">Core-binding (CB) domain-containing protein</fullName>
    </recommendedName>
</protein>
<accession>A0A4R4TXM9</accession>
<evidence type="ECO:0000313" key="2">
    <source>
        <dbReference type="EMBL" id="TDC83448.1"/>
    </source>
</evidence>
<comment type="caution">
    <text evidence="2">The sequence shown here is derived from an EMBL/GenBank/DDBJ whole genome shotgun (WGS) entry which is preliminary data.</text>
</comment>
<dbReference type="AlphaFoldDB" id="A0A4R4TXM9"/>
<sequence>MTSEIAQSESLQRSGSASDITKRRPGAHPTRLPPGYDAVLDAYAAALEQAPLSAETRRTYRSRVRLYLAWLADHAATYSADPLTERLLLNSVNARDH</sequence>
<dbReference type="EMBL" id="SMKO01000364">
    <property type="protein sequence ID" value="TDC83448.1"/>
    <property type="molecule type" value="Genomic_DNA"/>
</dbReference>
<organism evidence="2 3">
    <name type="scientific">Nonomuraea deserti</name>
    <dbReference type="NCBI Taxonomy" id="1848322"/>
    <lineage>
        <taxon>Bacteria</taxon>
        <taxon>Bacillati</taxon>
        <taxon>Actinomycetota</taxon>
        <taxon>Actinomycetes</taxon>
        <taxon>Streptosporangiales</taxon>
        <taxon>Streptosporangiaceae</taxon>
        <taxon>Nonomuraea</taxon>
    </lineage>
</organism>
<name>A0A4R4TXM9_9ACTN</name>
<dbReference type="RefSeq" id="WP_132606798.1">
    <property type="nucleotide sequence ID" value="NZ_SMKO01000364.1"/>
</dbReference>
<gene>
    <name evidence="2" type="ORF">E1292_49915</name>
</gene>
<evidence type="ECO:0000313" key="3">
    <source>
        <dbReference type="Proteomes" id="UP000295258"/>
    </source>
</evidence>
<proteinExistence type="predicted"/>
<feature type="compositionally biased region" description="Polar residues" evidence="1">
    <location>
        <begin position="1"/>
        <end position="19"/>
    </location>
</feature>
<feature type="region of interest" description="Disordered" evidence="1">
    <location>
        <begin position="1"/>
        <end position="34"/>
    </location>
</feature>
<evidence type="ECO:0000256" key="1">
    <source>
        <dbReference type="SAM" id="MobiDB-lite"/>
    </source>
</evidence>
<dbReference type="Proteomes" id="UP000295258">
    <property type="component" value="Unassembled WGS sequence"/>
</dbReference>